<dbReference type="PANTHER" id="PTHR10291">
    <property type="entry name" value="DEHYDRODOLICHYL DIPHOSPHATE SYNTHASE FAMILY MEMBER"/>
    <property type="match status" value="1"/>
</dbReference>
<evidence type="ECO:0000256" key="1">
    <source>
        <dbReference type="ARBA" id="ARBA00022679"/>
    </source>
</evidence>
<dbReference type="GO" id="GO:0000287">
    <property type="term" value="F:magnesium ion binding"/>
    <property type="evidence" value="ECO:0007669"/>
    <property type="project" value="UniProtKB-UniRule"/>
</dbReference>
<keyword evidence="2" id="KW-0961">Cell wall biogenesis/degradation</keyword>
<accession>A0A1T2L6T6</accession>
<sequence length="249" mass="27876">MDQSGGRGLPRHVAIIMDGNGRWAKLQGKPRQAGHKAGADSVRAVIEESATSGIEVLTLFAFSSENWKRPEKEVSFLMDLFLRALNREVNLLDEQGIRFRVIGDRSNLSTKLVETITDAEERTAGNSGMVLQLAFSYGGRWDIVQAAQKAAQMVADGQLSAEDIDENIFSQQLSFSDLPEVDLFIRTGGELRISNFILWQAAYAEFYFTDTLWPDFSVDSLRSALEDYANRERRFGRTSDQLEVKDAKA</sequence>
<dbReference type="NCBIfam" id="TIGR00055">
    <property type="entry name" value="uppS"/>
    <property type="match status" value="1"/>
</dbReference>
<dbReference type="GO" id="GO:0071555">
    <property type="term" value="P:cell wall organization"/>
    <property type="evidence" value="ECO:0007669"/>
    <property type="project" value="UniProtKB-KW"/>
</dbReference>
<reference evidence="3 4" key="1">
    <citation type="submission" date="2016-11" db="EMBL/GenBank/DDBJ databases">
        <title>Mixed transmission modes and dynamic genome evolution in an obligate animal-bacterial symbiosis.</title>
        <authorList>
            <person name="Russell S.L."/>
            <person name="Corbett-Detig R.B."/>
            <person name="Cavanaugh C.M."/>
        </authorList>
    </citation>
    <scope>NUCLEOTIDE SEQUENCE [LARGE SCALE GENOMIC DNA]</scope>
    <source>
        <strain evidence="3">Sp-SM6</strain>
    </source>
</reference>
<keyword evidence="4" id="KW-1185">Reference proteome</keyword>
<evidence type="ECO:0000256" key="2">
    <source>
        <dbReference type="HAMAP-Rule" id="MF_01139"/>
    </source>
</evidence>
<dbReference type="AlphaFoldDB" id="A0A1T2L6T6"/>
<evidence type="ECO:0000313" key="4">
    <source>
        <dbReference type="Proteomes" id="UP000190198"/>
    </source>
</evidence>
<feature type="binding site" evidence="2">
    <location>
        <position position="205"/>
    </location>
    <ligand>
        <name>Mg(2+)</name>
        <dbReference type="ChEBI" id="CHEBI:18420"/>
    </ligand>
</feature>
<keyword evidence="2" id="KW-0573">Peptidoglycan synthesis</keyword>
<dbReference type="GO" id="GO:0008834">
    <property type="term" value="F:ditrans,polycis-undecaprenyl-diphosphate synthase [(2E,6E)-farnesyl-diphosphate specific] activity"/>
    <property type="evidence" value="ECO:0007669"/>
    <property type="project" value="UniProtKB-UniRule"/>
</dbReference>
<dbReference type="EMBL" id="MPRK01000076">
    <property type="protein sequence ID" value="OOZ40793.1"/>
    <property type="molecule type" value="Genomic_DNA"/>
</dbReference>
<proteinExistence type="inferred from homology"/>
<feature type="binding site" evidence="2">
    <location>
        <position position="67"/>
    </location>
    <ligand>
        <name>substrate</name>
    </ligand>
</feature>
<comment type="similarity">
    <text evidence="2">Belongs to the UPP synthase family.</text>
</comment>
<dbReference type="EC" id="2.5.1.31" evidence="2"/>
<dbReference type="InterPro" id="IPR001441">
    <property type="entry name" value="UPP_synth-like"/>
</dbReference>
<feature type="binding site" evidence="2">
    <location>
        <position position="31"/>
    </location>
    <ligand>
        <name>substrate</name>
    </ligand>
</feature>
<comment type="function">
    <text evidence="2">Catalyzes the sequential condensation of isopentenyl diphosphate (IPP) with (2E,6E)-farnesyl diphosphate (E,E-FPP) to yield (2Z,6Z,10Z,14Z,18Z,22Z,26Z,30Z,34E,38E)-undecaprenyl diphosphate (di-trans,octa-cis-UPP). UPP is the precursor of glycosyl carrier lipid in the biosynthesis of bacterial cell wall polysaccharide components such as peptidoglycan and lipopolysaccharide.</text>
</comment>
<name>A0A1T2L6T6_9GAMM</name>
<keyword evidence="2" id="KW-0133">Cell shape</keyword>
<gene>
    <name evidence="2" type="primary">uppS</name>
    <name evidence="3" type="ORF">BOW52_05355</name>
</gene>
<dbReference type="PANTHER" id="PTHR10291:SF0">
    <property type="entry name" value="DEHYDRODOLICHYL DIPHOSPHATE SYNTHASE 2"/>
    <property type="match status" value="1"/>
</dbReference>
<comment type="caution">
    <text evidence="3">The sequence shown here is derived from an EMBL/GenBank/DDBJ whole genome shotgun (WGS) entry which is preliminary data.</text>
</comment>
<evidence type="ECO:0000313" key="3">
    <source>
        <dbReference type="EMBL" id="OOZ40793.1"/>
    </source>
</evidence>
<keyword evidence="2" id="KW-0479">Metal-binding</keyword>
<feature type="active site" description="Proton acceptor" evidence="2">
    <location>
        <position position="66"/>
    </location>
</feature>
<dbReference type="Gene3D" id="3.40.1180.10">
    <property type="entry name" value="Decaprenyl diphosphate synthase-like"/>
    <property type="match status" value="1"/>
</dbReference>
<dbReference type="NCBIfam" id="NF011405">
    <property type="entry name" value="PRK14830.1"/>
    <property type="match status" value="1"/>
</dbReference>
<organism evidence="3 4">
    <name type="scientific">Solemya elarraichensis gill symbiont</name>
    <dbReference type="NCBI Taxonomy" id="1918949"/>
    <lineage>
        <taxon>Bacteria</taxon>
        <taxon>Pseudomonadati</taxon>
        <taxon>Pseudomonadota</taxon>
        <taxon>Gammaproteobacteria</taxon>
        <taxon>sulfur-oxidizing symbionts</taxon>
    </lineage>
</organism>
<feature type="binding site" evidence="2">
    <location>
        <begin position="192"/>
        <end position="194"/>
    </location>
    <ligand>
        <name>substrate</name>
    </ligand>
</feature>
<dbReference type="GO" id="GO:0008360">
    <property type="term" value="P:regulation of cell shape"/>
    <property type="evidence" value="ECO:0007669"/>
    <property type="project" value="UniProtKB-KW"/>
</dbReference>
<protein>
    <recommendedName>
        <fullName evidence="2">Ditrans,polycis-undecaprenyl-diphosphate synthase ((2E,6E)-farnesyl-diphosphate specific)</fullName>
        <ecNumber evidence="2">2.5.1.31</ecNumber>
    </recommendedName>
    <alternativeName>
        <fullName evidence="2">Ditrans,polycis-undecaprenylcistransferase</fullName>
    </alternativeName>
    <alternativeName>
        <fullName evidence="2">Undecaprenyl diphosphate synthase</fullName>
        <shortName evidence="2">UDS</shortName>
    </alternativeName>
    <alternativeName>
        <fullName evidence="2">Undecaprenyl pyrophosphate synthase</fullName>
        <shortName evidence="2">UPP synthase</shortName>
    </alternativeName>
</protein>
<feature type="binding site" evidence="2">
    <location>
        <position position="35"/>
    </location>
    <ligand>
        <name>substrate</name>
    </ligand>
</feature>
<dbReference type="HAMAP" id="MF_01139">
    <property type="entry name" value="ISPT"/>
    <property type="match status" value="1"/>
</dbReference>
<dbReference type="GO" id="GO:0005829">
    <property type="term" value="C:cytosol"/>
    <property type="evidence" value="ECO:0007669"/>
    <property type="project" value="TreeGrafter"/>
</dbReference>
<feature type="binding site" evidence="2">
    <location>
        <begin position="19"/>
        <end position="22"/>
    </location>
    <ligand>
        <name>substrate</name>
    </ligand>
</feature>
<feature type="binding site" evidence="2">
    <location>
        <position position="18"/>
    </location>
    <ligand>
        <name>Mg(2+)</name>
        <dbReference type="ChEBI" id="CHEBI:18420"/>
    </ligand>
</feature>
<dbReference type="Pfam" id="PF01255">
    <property type="entry name" value="Prenyltransf"/>
    <property type="match status" value="1"/>
</dbReference>
<dbReference type="GO" id="GO:0016094">
    <property type="term" value="P:polyprenol biosynthetic process"/>
    <property type="evidence" value="ECO:0007669"/>
    <property type="project" value="TreeGrafter"/>
</dbReference>
<dbReference type="GO" id="GO:0009252">
    <property type="term" value="P:peptidoglycan biosynthetic process"/>
    <property type="evidence" value="ECO:0007669"/>
    <property type="project" value="UniProtKB-UniRule"/>
</dbReference>
<feature type="binding site" evidence="2">
    <location>
        <begin position="63"/>
        <end position="65"/>
    </location>
    <ligand>
        <name>substrate</name>
    </ligand>
</feature>
<dbReference type="InterPro" id="IPR036424">
    <property type="entry name" value="UPP_synth-like_sf"/>
</dbReference>
<keyword evidence="1 2" id="KW-0808">Transferase</keyword>
<dbReference type="Proteomes" id="UP000190198">
    <property type="component" value="Unassembled WGS sequence"/>
</dbReference>
<comment type="catalytic activity">
    <reaction evidence="2">
        <text>8 isopentenyl diphosphate + (2E,6E)-farnesyl diphosphate = di-trans,octa-cis-undecaprenyl diphosphate + 8 diphosphate</text>
        <dbReference type="Rhea" id="RHEA:27551"/>
        <dbReference type="ChEBI" id="CHEBI:33019"/>
        <dbReference type="ChEBI" id="CHEBI:58405"/>
        <dbReference type="ChEBI" id="CHEBI:128769"/>
        <dbReference type="ChEBI" id="CHEBI:175763"/>
        <dbReference type="EC" id="2.5.1.31"/>
    </reaction>
</comment>
<keyword evidence="2" id="KW-0460">Magnesium</keyword>
<feature type="binding site" evidence="2">
    <location>
        <position position="23"/>
    </location>
    <ligand>
        <name>substrate</name>
    </ligand>
</feature>
<feature type="binding site" evidence="2">
    <location>
        <position position="69"/>
    </location>
    <ligand>
        <name>substrate</name>
    </ligand>
</feature>
<dbReference type="CDD" id="cd00475">
    <property type="entry name" value="Cis_IPPS"/>
    <property type="match status" value="1"/>
</dbReference>
<comment type="subunit">
    <text evidence="2">Homodimer.</text>
</comment>
<comment type="cofactor">
    <cofactor evidence="2">
        <name>Mg(2+)</name>
        <dbReference type="ChEBI" id="CHEBI:18420"/>
    </cofactor>
    <text evidence="2">Binds 2 magnesium ions per subunit.</text>
</comment>
<feature type="active site" evidence="2">
    <location>
        <position position="18"/>
    </location>
</feature>
<dbReference type="FunFam" id="3.40.1180.10:FF:000001">
    <property type="entry name" value="(2E,6E)-farnesyl-diphosphate-specific ditrans,polycis-undecaprenyl-diphosphate synthase"/>
    <property type="match status" value="1"/>
</dbReference>
<dbReference type="OrthoDB" id="4191603at2"/>
<dbReference type="RefSeq" id="WP_078476800.1">
    <property type="nucleotide sequence ID" value="NZ_MPRK01000076.1"/>
</dbReference>
<dbReference type="SUPFAM" id="SSF64005">
    <property type="entry name" value="Undecaprenyl diphosphate synthase"/>
    <property type="match status" value="1"/>
</dbReference>
<feature type="binding site" evidence="2">
    <location>
        <position position="186"/>
    </location>
    <ligand>
        <name>substrate</name>
    </ligand>
</feature>